<evidence type="ECO:0000313" key="4">
    <source>
        <dbReference type="EMBL" id="KKG76016.1"/>
    </source>
</evidence>
<evidence type="ECO:0000256" key="1">
    <source>
        <dbReference type="ARBA" id="ARBA00022676"/>
    </source>
</evidence>
<comment type="caution">
    <text evidence="4">The sequence shown here is derived from an EMBL/GenBank/DDBJ whole genome shotgun (WGS) entry which is preliminary data.</text>
</comment>
<feature type="domain" description="Glycosyltransferase 2-like" evidence="3">
    <location>
        <begin position="9"/>
        <end position="150"/>
    </location>
</feature>
<proteinExistence type="predicted"/>
<dbReference type="InterPro" id="IPR029044">
    <property type="entry name" value="Nucleotide-diphossugar_trans"/>
</dbReference>
<organism evidence="4">
    <name type="scientific">Methanosarcina mazei</name>
    <name type="common">Methanosarcina frisia</name>
    <dbReference type="NCBI Taxonomy" id="2209"/>
    <lineage>
        <taxon>Archaea</taxon>
        <taxon>Methanobacteriati</taxon>
        <taxon>Methanobacteriota</taxon>
        <taxon>Stenosarchaea group</taxon>
        <taxon>Methanomicrobia</taxon>
        <taxon>Methanosarcinales</taxon>
        <taxon>Methanosarcinaceae</taxon>
        <taxon>Methanosarcina</taxon>
    </lineage>
</organism>
<dbReference type="Gene3D" id="3.90.550.10">
    <property type="entry name" value="Spore Coat Polysaccharide Biosynthesis Protein SpsA, Chain A"/>
    <property type="match status" value="1"/>
</dbReference>
<dbReference type="InterPro" id="IPR001173">
    <property type="entry name" value="Glyco_trans_2-like"/>
</dbReference>
<dbReference type="PANTHER" id="PTHR43630">
    <property type="entry name" value="POLY-BETA-1,6-N-ACETYL-D-GLUCOSAMINE SYNTHASE"/>
    <property type="match status" value="1"/>
</dbReference>
<protein>
    <recommendedName>
        <fullName evidence="3">Glycosyltransferase 2-like domain-containing protein</fullName>
    </recommendedName>
</protein>
<evidence type="ECO:0000256" key="2">
    <source>
        <dbReference type="ARBA" id="ARBA00022679"/>
    </source>
</evidence>
<sequence length="301" mass="34341">MGMKDYILVTPCKNEEESLPKLAESVINQTIKPVIWVIVDDGSTDRTPEILRDITSKNTWIKSLRLNEKPRDLGVHVSQIYRTGFDYSINYCKKNNIQYYNIGCVDADIILENNYFESLAFELEKNKNLGVCSGRIGNIIDGEVVWTSFREDLPSGGARLWRKKCFETTGGYLLTCSPDSVSNVKAKIQGWDIRQFKHIKAISTRAYASAEGQWKGYKKVGANNYFIGYTPSHVILKGLKSLHSNNKSFEDGAGLAYMYGYFSEYFKKAPRIDDPEIINYYGKNNLREIICSKVKSREVKK</sequence>
<dbReference type="EMBL" id="JJPM01000129">
    <property type="protein sequence ID" value="KKG76016.1"/>
    <property type="molecule type" value="Genomic_DNA"/>
</dbReference>
<keyword evidence="2" id="KW-0808">Transferase</keyword>
<keyword evidence="1" id="KW-0328">Glycosyltransferase</keyword>
<name>A0A0F8HH08_METMZ</name>
<dbReference type="PANTHER" id="PTHR43630:SF1">
    <property type="entry name" value="POLY-BETA-1,6-N-ACETYL-D-GLUCOSAMINE SYNTHASE"/>
    <property type="match status" value="1"/>
</dbReference>
<dbReference type="AlphaFoldDB" id="A0A0F8HH08"/>
<dbReference type="CDD" id="cd00761">
    <property type="entry name" value="Glyco_tranf_GTA_type"/>
    <property type="match status" value="1"/>
</dbReference>
<evidence type="ECO:0000259" key="3">
    <source>
        <dbReference type="Pfam" id="PF00535"/>
    </source>
</evidence>
<reference evidence="4" key="1">
    <citation type="journal article" date="2015" name="ISME J.">
        <title>Genomic and phenotypic differentiation among Methanosarcina mazei populations from Columbia River sediment.</title>
        <authorList>
            <person name="Youngblut N.D."/>
            <person name="Wirth J.S."/>
            <person name="Henriksen J.R."/>
            <person name="Smith M."/>
            <person name="Simon H."/>
            <person name="Metcalf W.W."/>
            <person name="Whitaker R.J."/>
        </authorList>
    </citation>
    <scope>NUCLEOTIDE SEQUENCE [LARGE SCALE GENOMIC DNA]</scope>
    <source>
        <strain evidence="4">3.H.A.1A.1</strain>
    </source>
</reference>
<dbReference type="PATRIC" id="fig|2209.69.peg.385"/>
<accession>A0A0F8HH08</accession>
<gene>
    <name evidence="4" type="ORF">DU43_01670</name>
</gene>
<dbReference type="GO" id="GO:0016757">
    <property type="term" value="F:glycosyltransferase activity"/>
    <property type="evidence" value="ECO:0007669"/>
    <property type="project" value="UniProtKB-KW"/>
</dbReference>
<dbReference type="SUPFAM" id="SSF53448">
    <property type="entry name" value="Nucleotide-diphospho-sugar transferases"/>
    <property type="match status" value="1"/>
</dbReference>
<dbReference type="Pfam" id="PF00535">
    <property type="entry name" value="Glycos_transf_2"/>
    <property type="match status" value="1"/>
</dbReference>